<proteinExistence type="inferred from homology"/>
<sequence>MDRDDILKVLALGTENERPQTAVLRQQALSLVSSAPSSEDHDRVDDLPGRLLDLLTQIIKPLFTSTKHPQLTSTGRKSLVPGPPPSIATARFLAPLDDDEQEETQKPWKRTPFTVPLLKYVLKCCLVLPASLRKSTLESHFHLLVPPILNMIDDASPQYKSEGCLLLHLLCTTLISVQSDTLRRTGLTEVFVDALKTNFLLLPTLTPEEDSLLVLTELYPAYLALVDARFVKLQVAMAEGIDIATEKKAEAGGTWSMGEDRMAREALLTKLYRHGIMASLSHLSSSTDSFSNTMSAPVTTFLLKQIPPVFRRMGIHAAKHLQTLLPMMRMGLMDPFVLAAPEMALAMLDVLDVVVETCKPRVKDKWWTEILRGCVACWCNCLDEGQGTTSETAATPLQEQMKRVKALVKTLGDVLGKEEWEEGVKQKLLEEERDLNGLFED</sequence>
<dbReference type="PANTHER" id="PTHR32226:SF2">
    <property type="entry name" value="TELO2-INTERACTING PROTEIN 2"/>
    <property type="match status" value="1"/>
</dbReference>
<dbReference type="InterPro" id="IPR016024">
    <property type="entry name" value="ARM-type_fold"/>
</dbReference>
<keyword evidence="3" id="KW-1185">Reference proteome</keyword>
<dbReference type="GeneID" id="27694374"/>
<dbReference type="EMBL" id="KN846981">
    <property type="protein sequence ID" value="KIW97862.1"/>
    <property type="molecule type" value="Genomic_DNA"/>
</dbReference>
<organism evidence="2 3">
    <name type="scientific">Cladophialophora bantiana (strain ATCC 10958 / CBS 173.52 / CDC B-1940 / NIH 8579)</name>
    <name type="common">Xylohypha bantiana</name>
    <dbReference type="NCBI Taxonomy" id="1442370"/>
    <lineage>
        <taxon>Eukaryota</taxon>
        <taxon>Fungi</taxon>
        <taxon>Dikarya</taxon>
        <taxon>Ascomycota</taxon>
        <taxon>Pezizomycotina</taxon>
        <taxon>Eurotiomycetes</taxon>
        <taxon>Chaetothyriomycetidae</taxon>
        <taxon>Chaetothyriales</taxon>
        <taxon>Herpotrichiellaceae</taxon>
        <taxon>Cladophialophora</taxon>
    </lineage>
</organism>
<dbReference type="InterPro" id="IPR018870">
    <property type="entry name" value="Tti2"/>
</dbReference>
<dbReference type="Pfam" id="PF10521">
    <property type="entry name" value="Tti2"/>
    <property type="match status" value="1"/>
</dbReference>
<dbReference type="GO" id="GO:0005829">
    <property type="term" value="C:cytosol"/>
    <property type="evidence" value="ECO:0007669"/>
    <property type="project" value="TreeGrafter"/>
</dbReference>
<evidence type="ECO:0000256" key="1">
    <source>
        <dbReference type="ARBA" id="ARBA00034736"/>
    </source>
</evidence>
<dbReference type="HOGENOM" id="CLU_024466_1_0_1"/>
<dbReference type="GO" id="GO:0110078">
    <property type="term" value="C:TTT Hsp90 cochaperone complex"/>
    <property type="evidence" value="ECO:0007669"/>
    <property type="project" value="InterPro"/>
</dbReference>
<dbReference type="VEuPathDB" id="FungiDB:Z519_01446"/>
<evidence type="ECO:0000313" key="3">
    <source>
        <dbReference type="Proteomes" id="UP000053789"/>
    </source>
</evidence>
<gene>
    <name evidence="2" type="ORF">Z519_01446</name>
</gene>
<evidence type="ECO:0000313" key="2">
    <source>
        <dbReference type="EMBL" id="KIW97862.1"/>
    </source>
</evidence>
<dbReference type="GO" id="GO:0005634">
    <property type="term" value="C:nucleus"/>
    <property type="evidence" value="ECO:0007669"/>
    <property type="project" value="TreeGrafter"/>
</dbReference>
<dbReference type="SUPFAM" id="SSF48371">
    <property type="entry name" value="ARM repeat"/>
    <property type="match status" value="1"/>
</dbReference>
<dbReference type="Proteomes" id="UP000053789">
    <property type="component" value="Unassembled WGS sequence"/>
</dbReference>
<dbReference type="OrthoDB" id="6417021at2759"/>
<accession>A0A0D2GHL3</accession>
<dbReference type="AlphaFoldDB" id="A0A0D2GHL3"/>
<dbReference type="RefSeq" id="XP_016624531.1">
    <property type="nucleotide sequence ID" value="XM_016759203.1"/>
</dbReference>
<dbReference type="PANTHER" id="PTHR32226">
    <property type="entry name" value="TELO2-INTERACTING PROTEIN 2"/>
    <property type="match status" value="1"/>
</dbReference>
<protein>
    <submittedName>
        <fullName evidence="2">Uncharacterized protein</fullName>
    </submittedName>
</protein>
<comment type="similarity">
    <text evidence="1">Belongs to the TTI2 family.</text>
</comment>
<reference evidence="2" key="1">
    <citation type="submission" date="2015-01" db="EMBL/GenBank/DDBJ databases">
        <title>The Genome Sequence of Cladophialophora bantiana CBS 173.52.</title>
        <authorList>
            <consortium name="The Broad Institute Genomics Platform"/>
            <person name="Cuomo C."/>
            <person name="de Hoog S."/>
            <person name="Gorbushina A."/>
            <person name="Stielow B."/>
            <person name="Teixiera M."/>
            <person name="Abouelleil A."/>
            <person name="Chapman S.B."/>
            <person name="Priest M."/>
            <person name="Young S.K."/>
            <person name="Wortman J."/>
            <person name="Nusbaum C."/>
            <person name="Birren B."/>
        </authorList>
    </citation>
    <scope>NUCLEOTIDE SEQUENCE [LARGE SCALE GENOMIC DNA]</scope>
    <source>
        <strain evidence="2">CBS 173.52</strain>
    </source>
</reference>
<name>A0A0D2GHL3_CLAB1</name>